<accession>A0ACC1P7W0</accession>
<proteinExistence type="predicted"/>
<reference evidence="1" key="1">
    <citation type="submission" date="2022-10" db="EMBL/GenBank/DDBJ databases">
        <title>Genome Sequence of Xylaria curta.</title>
        <authorList>
            <person name="Buettner E."/>
        </authorList>
    </citation>
    <scope>NUCLEOTIDE SEQUENCE</scope>
    <source>
        <strain evidence="1">Babe10</strain>
    </source>
</reference>
<evidence type="ECO:0000313" key="2">
    <source>
        <dbReference type="Proteomes" id="UP001143856"/>
    </source>
</evidence>
<evidence type="ECO:0000313" key="1">
    <source>
        <dbReference type="EMBL" id="KAJ2988007.1"/>
    </source>
</evidence>
<organism evidence="1 2">
    <name type="scientific">Xylaria curta</name>
    <dbReference type="NCBI Taxonomy" id="42375"/>
    <lineage>
        <taxon>Eukaryota</taxon>
        <taxon>Fungi</taxon>
        <taxon>Dikarya</taxon>
        <taxon>Ascomycota</taxon>
        <taxon>Pezizomycotina</taxon>
        <taxon>Sordariomycetes</taxon>
        <taxon>Xylariomycetidae</taxon>
        <taxon>Xylariales</taxon>
        <taxon>Xylariaceae</taxon>
        <taxon>Xylaria</taxon>
    </lineage>
</organism>
<dbReference type="Proteomes" id="UP001143856">
    <property type="component" value="Unassembled WGS sequence"/>
</dbReference>
<gene>
    <name evidence="1" type="ORF">NUW58_g4202</name>
</gene>
<dbReference type="EMBL" id="JAPDGR010000710">
    <property type="protein sequence ID" value="KAJ2988007.1"/>
    <property type="molecule type" value="Genomic_DNA"/>
</dbReference>
<keyword evidence="2" id="KW-1185">Reference proteome</keyword>
<protein>
    <submittedName>
        <fullName evidence="1">Uncharacterized protein</fullName>
    </submittedName>
</protein>
<comment type="caution">
    <text evidence="1">The sequence shown here is derived from an EMBL/GenBank/DDBJ whole genome shotgun (WGS) entry which is preliminary data.</text>
</comment>
<name>A0ACC1P7W0_9PEZI</name>
<sequence length="164" mass="17632">MQAIRESEWTHPGGQPAWFYLQDTSPLISSDEPSIFETPVSASSPDAFPEEPPIAQSSVDSSATISTQAVSASGPLSLPLSDGSPLRVMFLGASVTRGAVSVGNLEYRSPLRDRLAALENPVNFVISQRVGAFKDSDTEAYPGNRIDQAHEHATRIVPSRRPNI</sequence>